<dbReference type="EMBL" id="JBHTAJ010000059">
    <property type="protein sequence ID" value="MFC7183072.1"/>
    <property type="molecule type" value="Genomic_DNA"/>
</dbReference>
<protein>
    <submittedName>
        <fullName evidence="1">Uncharacterized protein</fullName>
    </submittedName>
</protein>
<reference evidence="2" key="1">
    <citation type="journal article" date="2019" name="Int. J. Syst. Evol. Microbiol.">
        <title>The Global Catalogue of Microorganisms (GCM) 10K type strain sequencing project: providing services to taxonomists for standard genome sequencing and annotation.</title>
        <authorList>
            <consortium name="The Broad Institute Genomics Platform"/>
            <consortium name="The Broad Institute Genome Sequencing Center for Infectious Disease"/>
            <person name="Wu L."/>
            <person name="Ma J."/>
        </authorList>
    </citation>
    <scope>NUCLEOTIDE SEQUENCE [LARGE SCALE GENOMIC DNA]</scope>
    <source>
        <strain evidence="2">CGMCC 1.12859</strain>
    </source>
</reference>
<comment type="caution">
    <text evidence="1">The sequence shown here is derived from an EMBL/GenBank/DDBJ whole genome shotgun (WGS) entry which is preliminary data.</text>
</comment>
<organism evidence="1 2">
    <name type="scientific">Kitasatospora paranensis</name>
    <dbReference type="NCBI Taxonomy" id="258053"/>
    <lineage>
        <taxon>Bacteria</taxon>
        <taxon>Bacillati</taxon>
        <taxon>Actinomycetota</taxon>
        <taxon>Actinomycetes</taxon>
        <taxon>Kitasatosporales</taxon>
        <taxon>Streptomycetaceae</taxon>
        <taxon>Kitasatospora</taxon>
    </lineage>
</organism>
<evidence type="ECO:0000313" key="1">
    <source>
        <dbReference type="EMBL" id="MFC7183072.1"/>
    </source>
</evidence>
<proteinExistence type="predicted"/>
<accession>A0ABW2G3Q0</accession>
<keyword evidence="2" id="KW-1185">Reference proteome</keyword>
<evidence type="ECO:0000313" key="2">
    <source>
        <dbReference type="Proteomes" id="UP001596435"/>
    </source>
</evidence>
<dbReference type="RefSeq" id="WP_345703970.1">
    <property type="nucleotide sequence ID" value="NZ_BAABKV010000001.1"/>
</dbReference>
<gene>
    <name evidence="1" type="ORF">ACFQMG_26330</name>
</gene>
<name>A0ABW2G3Q0_9ACTN</name>
<dbReference type="Proteomes" id="UP001596435">
    <property type="component" value="Unassembled WGS sequence"/>
</dbReference>
<sequence>MAYQVKLGVLGDQPIVRDWDGDGRDEVGVYRGQYSDFYEASYDGGATVGSARFGVNGDLPVIGQW</sequence>